<feature type="chain" id="PRO_5007864501" evidence="2">
    <location>
        <begin position="22"/>
        <end position="184"/>
    </location>
</feature>
<keyword evidence="1" id="KW-0472">Membrane</keyword>
<name>A0A165Q2S3_EXIGL</name>
<evidence type="ECO:0000313" key="3">
    <source>
        <dbReference type="EMBL" id="KZW02999.1"/>
    </source>
</evidence>
<accession>A0A165Q2S3</accession>
<keyword evidence="2" id="KW-0732">Signal</keyword>
<dbReference type="AlphaFoldDB" id="A0A165Q2S3"/>
<evidence type="ECO:0000256" key="2">
    <source>
        <dbReference type="SAM" id="SignalP"/>
    </source>
</evidence>
<dbReference type="Proteomes" id="UP000077266">
    <property type="component" value="Unassembled WGS sequence"/>
</dbReference>
<keyword evidence="4" id="KW-1185">Reference proteome</keyword>
<organism evidence="3 4">
    <name type="scientific">Exidia glandulosa HHB12029</name>
    <dbReference type="NCBI Taxonomy" id="1314781"/>
    <lineage>
        <taxon>Eukaryota</taxon>
        <taxon>Fungi</taxon>
        <taxon>Dikarya</taxon>
        <taxon>Basidiomycota</taxon>
        <taxon>Agaricomycotina</taxon>
        <taxon>Agaricomycetes</taxon>
        <taxon>Auriculariales</taxon>
        <taxon>Exidiaceae</taxon>
        <taxon>Exidia</taxon>
    </lineage>
</organism>
<protein>
    <submittedName>
        <fullName evidence="3">Uncharacterized protein</fullName>
    </submittedName>
</protein>
<dbReference type="EMBL" id="KV425885">
    <property type="protein sequence ID" value="KZW02999.1"/>
    <property type="molecule type" value="Genomic_DNA"/>
</dbReference>
<sequence>MNSRLFSLVLFFLSFGLFTSASPVNGTAGIEARDAEKRAVAVMSIVGNIPTQVATVMSTFGPTNADSHILAISDVFTQAATALRTTGPVILSTADKNTVAKNVASAINSAATQMAKVPQTAAVISASVRLDAQIKIFLDLLSIIVIGIIPLLAKLIIDIHILLSIHLVVVANIFIDLLGIIIIL</sequence>
<dbReference type="InParanoid" id="A0A165Q2S3"/>
<feature type="transmembrane region" description="Helical" evidence="1">
    <location>
        <begin position="136"/>
        <end position="153"/>
    </location>
</feature>
<reference evidence="3 4" key="1">
    <citation type="journal article" date="2016" name="Mol. Biol. Evol.">
        <title>Comparative Genomics of Early-Diverging Mushroom-Forming Fungi Provides Insights into the Origins of Lignocellulose Decay Capabilities.</title>
        <authorList>
            <person name="Nagy L.G."/>
            <person name="Riley R."/>
            <person name="Tritt A."/>
            <person name="Adam C."/>
            <person name="Daum C."/>
            <person name="Floudas D."/>
            <person name="Sun H."/>
            <person name="Yadav J.S."/>
            <person name="Pangilinan J."/>
            <person name="Larsson K.H."/>
            <person name="Matsuura K."/>
            <person name="Barry K."/>
            <person name="Labutti K."/>
            <person name="Kuo R."/>
            <person name="Ohm R.A."/>
            <person name="Bhattacharya S.S."/>
            <person name="Shirouzu T."/>
            <person name="Yoshinaga Y."/>
            <person name="Martin F.M."/>
            <person name="Grigoriev I.V."/>
            <person name="Hibbett D.S."/>
        </authorList>
    </citation>
    <scope>NUCLEOTIDE SEQUENCE [LARGE SCALE GENOMIC DNA]</scope>
    <source>
        <strain evidence="3 4">HHB12029</strain>
    </source>
</reference>
<proteinExistence type="predicted"/>
<dbReference type="OrthoDB" id="10560210at2759"/>
<feature type="signal peptide" evidence="2">
    <location>
        <begin position="1"/>
        <end position="21"/>
    </location>
</feature>
<gene>
    <name evidence="3" type="ORF">EXIGLDRAFT_744209</name>
</gene>
<keyword evidence="1" id="KW-1133">Transmembrane helix</keyword>
<feature type="transmembrane region" description="Helical" evidence="1">
    <location>
        <begin position="160"/>
        <end position="183"/>
    </location>
</feature>
<evidence type="ECO:0000313" key="4">
    <source>
        <dbReference type="Proteomes" id="UP000077266"/>
    </source>
</evidence>
<keyword evidence="1" id="KW-0812">Transmembrane</keyword>
<evidence type="ECO:0000256" key="1">
    <source>
        <dbReference type="SAM" id="Phobius"/>
    </source>
</evidence>